<evidence type="ECO:0000256" key="3">
    <source>
        <dbReference type="ARBA" id="ARBA00023163"/>
    </source>
</evidence>
<dbReference type="PROSITE" id="PS50932">
    <property type="entry name" value="HTH_LACI_2"/>
    <property type="match status" value="1"/>
</dbReference>
<dbReference type="InterPro" id="IPR028082">
    <property type="entry name" value="Peripla_BP_I"/>
</dbReference>
<dbReference type="PANTHER" id="PTHR30146">
    <property type="entry name" value="LACI-RELATED TRANSCRIPTIONAL REPRESSOR"/>
    <property type="match status" value="1"/>
</dbReference>
<protein>
    <submittedName>
        <fullName evidence="5">LacI family DNA-binding transcriptional regulator</fullName>
    </submittedName>
</protein>
<dbReference type="InterPro" id="IPR000843">
    <property type="entry name" value="HTH_LacI"/>
</dbReference>
<accession>A0ABW3AFZ7</accession>
<dbReference type="GO" id="GO:0003677">
    <property type="term" value="F:DNA binding"/>
    <property type="evidence" value="ECO:0007669"/>
    <property type="project" value="UniProtKB-KW"/>
</dbReference>
<proteinExistence type="predicted"/>
<evidence type="ECO:0000313" key="6">
    <source>
        <dbReference type="Proteomes" id="UP001597055"/>
    </source>
</evidence>
<evidence type="ECO:0000259" key="4">
    <source>
        <dbReference type="PROSITE" id="PS50932"/>
    </source>
</evidence>
<dbReference type="EMBL" id="JBHTII010000001">
    <property type="protein sequence ID" value="MFD0789598.1"/>
    <property type="molecule type" value="Genomic_DNA"/>
</dbReference>
<sequence length="334" mass="35130">MAAEKGLGLARVAAAAGVTVATVSNTINRPHLVAQSTRERILAVMTELDFVPNRAAATLRKGSARVIGLVVPEIVNPFYAAVTESVAVEAGEQGYALALCVSHDDPAVERRHFEMLAEHRAAGAIVVPLLATAERLTQLRMVGTHLVLIDRVENSHDSCAVVVDDVAGGRLAADHLLGRPDTRALTIVNGALTIPQCADRLAGTLQAVDTHSLVQYETESMSIEDGVAVGRMIAESGSPRDVFCTNDQLAFGVIRGLHEGGLDVPRDARVVGYGDLALATEGDVQITSVAQPKAEMGRAAVGHIISEIADGESHRHTTTVFVPELIVRSSAPAA</sequence>
<dbReference type="Gene3D" id="1.10.260.40">
    <property type="entry name" value="lambda repressor-like DNA-binding domains"/>
    <property type="match status" value="1"/>
</dbReference>
<dbReference type="SUPFAM" id="SSF47413">
    <property type="entry name" value="lambda repressor-like DNA-binding domains"/>
    <property type="match status" value="1"/>
</dbReference>
<dbReference type="Pfam" id="PF13377">
    <property type="entry name" value="Peripla_BP_3"/>
    <property type="match status" value="1"/>
</dbReference>
<dbReference type="Proteomes" id="UP001597055">
    <property type="component" value="Unassembled WGS sequence"/>
</dbReference>
<reference evidence="6" key="1">
    <citation type="journal article" date="2019" name="Int. J. Syst. Evol. Microbiol.">
        <title>The Global Catalogue of Microorganisms (GCM) 10K type strain sequencing project: providing services to taxonomists for standard genome sequencing and annotation.</title>
        <authorList>
            <consortium name="The Broad Institute Genomics Platform"/>
            <consortium name="The Broad Institute Genome Sequencing Center for Infectious Disease"/>
            <person name="Wu L."/>
            <person name="Ma J."/>
        </authorList>
    </citation>
    <scope>NUCLEOTIDE SEQUENCE [LARGE SCALE GENOMIC DNA]</scope>
    <source>
        <strain evidence="6">CCUG 54523</strain>
    </source>
</reference>
<keyword evidence="2 5" id="KW-0238">DNA-binding</keyword>
<keyword evidence="6" id="KW-1185">Reference proteome</keyword>
<comment type="caution">
    <text evidence="5">The sequence shown here is derived from an EMBL/GenBank/DDBJ whole genome shotgun (WGS) entry which is preliminary data.</text>
</comment>
<dbReference type="PANTHER" id="PTHR30146:SF109">
    <property type="entry name" value="HTH-TYPE TRANSCRIPTIONAL REGULATOR GALS"/>
    <property type="match status" value="1"/>
</dbReference>
<evidence type="ECO:0000313" key="5">
    <source>
        <dbReference type="EMBL" id="MFD0789598.1"/>
    </source>
</evidence>
<dbReference type="Gene3D" id="3.40.50.2300">
    <property type="match status" value="2"/>
</dbReference>
<dbReference type="SMART" id="SM00354">
    <property type="entry name" value="HTH_LACI"/>
    <property type="match status" value="1"/>
</dbReference>
<dbReference type="Pfam" id="PF00356">
    <property type="entry name" value="LacI"/>
    <property type="match status" value="1"/>
</dbReference>
<evidence type="ECO:0000256" key="1">
    <source>
        <dbReference type="ARBA" id="ARBA00023015"/>
    </source>
</evidence>
<dbReference type="SUPFAM" id="SSF53822">
    <property type="entry name" value="Periplasmic binding protein-like I"/>
    <property type="match status" value="1"/>
</dbReference>
<organism evidence="5 6">
    <name type="scientific">Microbacterium insulae</name>
    <dbReference type="NCBI Taxonomy" id="483014"/>
    <lineage>
        <taxon>Bacteria</taxon>
        <taxon>Bacillati</taxon>
        <taxon>Actinomycetota</taxon>
        <taxon>Actinomycetes</taxon>
        <taxon>Micrococcales</taxon>
        <taxon>Microbacteriaceae</taxon>
        <taxon>Microbacterium</taxon>
    </lineage>
</organism>
<keyword evidence="1" id="KW-0805">Transcription regulation</keyword>
<dbReference type="InterPro" id="IPR046335">
    <property type="entry name" value="LacI/GalR-like_sensor"/>
</dbReference>
<evidence type="ECO:0000256" key="2">
    <source>
        <dbReference type="ARBA" id="ARBA00023125"/>
    </source>
</evidence>
<dbReference type="InterPro" id="IPR010982">
    <property type="entry name" value="Lambda_DNA-bd_dom_sf"/>
</dbReference>
<feature type="domain" description="HTH lacI-type" evidence="4">
    <location>
        <begin position="7"/>
        <end position="61"/>
    </location>
</feature>
<name>A0ABW3AFZ7_9MICO</name>
<dbReference type="RefSeq" id="WP_204980697.1">
    <property type="nucleotide sequence ID" value="NZ_JBHTII010000001.1"/>
</dbReference>
<keyword evidence="3" id="KW-0804">Transcription</keyword>
<gene>
    <name evidence="5" type="ORF">ACFQ0P_04245</name>
</gene>